<evidence type="ECO:0000256" key="2">
    <source>
        <dbReference type="ARBA" id="ARBA00006275"/>
    </source>
</evidence>
<comment type="similarity">
    <text evidence="2">Belongs to the SusD family.</text>
</comment>
<feature type="domain" description="SusD-like N-terminal" evidence="8">
    <location>
        <begin position="90"/>
        <end position="231"/>
    </location>
</feature>
<dbReference type="SUPFAM" id="SSF48452">
    <property type="entry name" value="TPR-like"/>
    <property type="match status" value="1"/>
</dbReference>
<evidence type="ECO:0000259" key="7">
    <source>
        <dbReference type="Pfam" id="PF07980"/>
    </source>
</evidence>
<gene>
    <name evidence="9" type="ORF">DC487_04780</name>
</gene>
<dbReference type="GO" id="GO:0009279">
    <property type="term" value="C:cell outer membrane"/>
    <property type="evidence" value="ECO:0007669"/>
    <property type="project" value="UniProtKB-SubCell"/>
</dbReference>
<name>A0A2T8HND1_9SPHI</name>
<dbReference type="PROSITE" id="PS51257">
    <property type="entry name" value="PROKAR_LIPOPROTEIN"/>
    <property type="match status" value="1"/>
</dbReference>
<dbReference type="Gene3D" id="1.25.40.390">
    <property type="match status" value="1"/>
</dbReference>
<sequence length="550" mass="62018">MKREIRKWVYAMGMVTALSTMSACTDLEETVYDQLITDNYYNNKMETLSAVLRPYTHANAWATPGQNGWWRLSEYSADQLAWPQKGRHGLDNGNWIRLHGHSWTPDEDTVRDAWRLMFWGMGLCTDPIENLERREASAMGITEEEKAAYIGELKLFRAFHYLKIMDLWGNVPIVTQVGIPINPATASRTEVFNFIEKEIQENINNVPVLSTAMTGRVSRAAGYAMLVELYLNAEVWTGTARWDDCIAAANQLINGAGGGQNGPATLDVNITDAFKPENHLSKEVLMSIAYEFQRSNTQPQWTGDFFYFNQRDITGGGRNGNNGTVVIPGVYTTFNDADLRKKEWLLIGPQMKFSDPTQPVLGASDEYQGRPVVFVDNIRQNLVAIANGTDPNLLPSNMTTGEGTSGVRFNKYKLGHLAHPSYNSTDWNVYRLTWVYFAKAEAIMRKAGGTANQEAVDLINASKSRAFAQADQAANLYTPATLTLTELLAERGREFIFEGYRRQDLIRFGVFHTNTWWDHQPSDVNKTLFPIPNRQRVLNPNLAQNPGYPQ</sequence>
<reference evidence="9 10" key="1">
    <citation type="submission" date="2018-04" db="EMBL/GenBank/DDBJ databases">
        <title>Sphingobacterium cortibacter sp. nov.</title>
        <authorList>
            <person name="Li Y."/>
        </authorList>
    </citation>
    <scope>NUCLEOTIDE SEQUENCE [LARGE SCALE GENOMIC DNA]</scope>
    <source>
        <strain evidence="9 10">2c-3</strain>
    </source>
</reference>
<evidence type="ECO:0000256" key="4">
    <source>
        <dbReference type="ARBA" id="ARBA00023136"/>
    </source>
</evidence>
<dbReference type="RefSeq" id="WP_116774768.1">
    <property type="nucleotide sequence ID" value="NZ_QDKG01000001.1"/>
</dbReference>
<dbReference type="Proteomes" id="UP000245627">
    <property type="component" value="Unassembled WGS sequence"/>
</dbReference>
<evidence type="ECO:0000256" key="5">
    <source>
        <dbReference type="ARBA" id="ARBA00023237"/>
    </source>
</evidence>
<organism evidence="9 10">
    <name type="scientific">Sphingobacterium corticibacter</name>
    <dbReference type="NCBI Taxonomy" id="2171749"/>
    <lineage>
        <taxon>Bacteria</taxon>
        <taxon>Pseudomonadati</taxon>
        <taxon>Bacteroidota</taxon>
        <taxon>Sphingobacteriia</taxon>
        <taxon>Sphingobacteriales</taxon>
        <taxon>Sphingobacteriaceae</taxon>
        <taxon>Sphingobacterium</taxon>
    </lineage>
</organism>
<proteinExistence type="inferred from homology"/>
<feature type="domain" description="RagB/SusD" evidence="7">
    <location>
        <begin position="392"/>
        <end position="548"/>
    </location>
</feature>
<feature type="signal peptide" evidence="6">
    <location>
        <begin position="1"/>
        <end position="22"/>
    </location>
</feature>
<keyword evidence="4" id="KW-0472">Membrane</keyword>
<dbReference type="OrthoDB" id="9783641at2"/>
<evidence type="ECO:0000256" key="6">
    <source>
        <dbReference type="SAM" id="SignalP"/>
    </source>
</evidence>
<feature type="chain" id="PRO_5015712020" evidence="6">
    <location>
        <begin position="23"/>
        <end position="550"/>
    </location>
</feature>
<comment type="subcellular location">
    <subcellularLocation>
        <location evidence="1">Cell outer membrane</location>
    </subcellularLocation>
</comment>
<evidence type="ECO:0000313" key="10">
    <source>
        <dbReference type="Proteomes" id="UP000245627"/>
    </source>
</evidence>
<dbReference type="EMBL" id="QDKG01000001">
    <property type="protein sequence ID" value="PVH26913.1"/>
    <property type="molecule type" value="Genomic_DNA"/>
</dbReference>
<protein>
    <submittedName>
        <fullName evidence="9">RagB/SusD family nutrient uptake outer membrane protein</fullName>
    </submittedName>
</protein>
<dbReference type="InterPro" id="IPR011990">
    <property type="entry name" value="TPR-like_helical_dom_sf"/>
</dbReference>
<evidence type="ECO:0000256" key="3">
    <source>
        <dbReference type="ARBA" id="ARBA00022729"/>
    </source>
</evidence>
<dbReference type="InterPro" id="IPR033985">
    <property type="entry name" value="SusD-like_N"/>
</dbReference>
<evidence type="ECO:0000259" key="8">
    <source>
        <dbReference type="Pfam" id="PF14322"/>
    </source>
</evidence>
<dbReference type="AlphaFoldDB" id="A0A2T8HND1"/>
<keyword evidence="3 6" id="KW-0732">Signal</keyword>
<dbReference type="Pfam" id="PF14322">
    <property type="entry name" value="SusD-like_3"/>
    <property type="match status" value="1"/>
</dbReference>
<comment type="caution">
    <text evidence="9">The sequence shown here is derived from an EMBL/GenBank/DDBJ whole genome shotgun (WGS) entry which is preliminary data.</text>
</comment>
<evidence type="ECO:0000313" key="9">
    <source>
        <dbReference type="EMBL" id="PVH26913.1"/>
    </source>
</evidence>
<evidence type="ECO:0000256" key="1">
    <source>
        <dbReference type="ARBA" id="ARBA00004442"/>
    </source>
</evidence>
<accession>A0A2T8HND1</accession>
<keyword evidence="5" id="KW-0998">Cell outer membrane</keyword>
<dbReference type="InterPro" id="IPR012944">
    <property type="entry name" value="SusD_RagB_dom"/>
</dbReference>
<keyword evidence="10" id="KW-1185">Reference proteome</keyword>
<dbReference type="Pfam" id="PF07980">
    <property type="entry name" value="SusD_RagB"/>
    <property type="match status" value="1"/>
</dbReference>